<evidence type="ECO:0000256" key="3">
    <source>
        <dbReference type="ARBA" id="ARBA00022448"/>
    </source>
</evidence>
<evidence type="ECO:0000259" key="16">
    <source>
        <dbReference type="Pfam" id="PF04678"/>
    </source>
</evidence>
<dbReference type="Pfam" id="PF04678">
    <property type="entry name" value="MCU"/>
    <property type="match status" value="1"/>
</dbReference>
<comment type="similarity">
    <text evidence="2">Belongs to the MCU (TC 1.A.77) family.</text>
</comment>
<feature type="transmembrane region" description="Helical" evidence="15">
    <location>
        <begin position="161"/>
        <end position="180"/>
    </location>
</feature>
<feature type="transmembrane region" description="Helical" evidence="15">
    <location>
        <begin position="130"/>
        <end position="149"/>
    </location>
</feature>
<evidence type="ECO:0000256" key="10">
    <source>
        <dbReference type="ARBA" id="ARBA00023065"/>
    </source>
</evidence>
<name>A0A640KL77_LEITA</name>
<dbReference type="GO" id="GO:1990246">
    <property type="term" value="C:uniplex complex"/>
    <property type="evidence" value="ECO:0007669"/>
    <property type="project" value="TreeGrafter"/>
</dbReference>
<keyword evidence="3" id="KW-0813">Transport</keyword>
<evidence type="ECO:0000256" key="8">
    <source>
        <dbReference type="ARBA" id="ARBA00022837"/>
    </source>
</evidence>
<dbReference type="AlphaFoldDB" id="A0A640KL77"/>
<keyword evidence="8" id="KW-0106">Calcium</keyword>
<proteinExistence type="inferred from homology"/>
<dbReference type="GO" id="GO:0005262">
    <property type="term" value="F:calcium channel activity"/>
    <property type="evidence" value="ECO:0007669"/>
    <property type="project" value="UniProtKB-KW"/>
</dbReference>
<evidence type="ECO:0000256" key="13">
    <source>
        <dbReference type="ARBA" id="ARBA00023303"/>
    </source>
</evidence>
<keyword evidence="4" id="KW-0109">Calcium transport</keyword>
<evidence type="ECO:0000256" key="12">
    <source>
        <dbReference type="ARBA" id="ARBA00023136"/>
    </source>
</evidence>
<dbReference type="VEuPathDB" id="TriTrypDB:LtaPh_2120200"/>
<accession>A0A640KL77</accession>
<keyword evidence="18" id="KW-1185">Reference proteome</keyword>
<gene>
    <name evidence="17" type="ORF">LtaPh_2120200</name>
</gene>
<dbReference type="PANTHER" id="PTHR13462">
    <property type="entry name" value="CALCIUM UNIPORTER PROTEIN, MITOCHONDRIAL"/>
    <property type="match status" value="1"/>
</dbReference>
<evidence type="ECO:0000256" key="9">
    <source>
        <dbReference type="ARBA" id="ARBA00022989"/>
    </source>
</evidence>
<feature type="domain" description="Calcium uniporter protein C-terminal" evidence="16">
    <location>
        <begin position="50"/>
        <end position="211"/>
    </location>
</feature>
<evidence type="ECO:0000256" key="5">
    <source>
        <dbReference type="ARBA" id="ARBA00022673"/>
    </source>
</evidence>
<comment type="catalytic activity">
    <reaction evidence="14">
        <text>Ca(2+)(in) = Ca(2+)(out)</text>
        <dbReference type="Rhea" id="RHEA:29671"/>
        <dbReference type="ChEBI" id="CHEBI:29108"/>
    </reaction>
</comment>
<keyword evidence="12 15" id="KW-0472">Membrane</keyword>
<dbReference type="InterPro" id="IPR006769">
    <property type="entry name" value="MCU_C"/>
</dbReference>
<evidence type="ECO:0000256" key="1">
    <source>
        <dbReference type="ARBA" id="ARBA00004448"/>
    </source>
</evidence>
<keyword evidence="7" id="KW-0999">Mitochondrion inner membrane</keyword>
<dbReference type="Proteomes" id="UP000419144">
    <property type="component" value="Unassembled WGS sequence"/>
</dbReference>
<evidence type="ECO:0000256" key="15">
    <source>
        <dbReference type="SAM" id="Phobius"/>
    </source>
</evidence>
<evidence type="ECO:0000313" key="18">
    <source>
        <dbReference type="Proteomes" id="UP000419144"/>
    </source>
</evidence>
<evidence type="ECO:0000256" key="4">
    <source>
        <dbReference type="ARBA" id="ARBA00022568"/>
    </source>
</evidence>
<evidence type="ECO:0000313" key="17">
    <source>
        <dbReference type="EMBL" id="GET88447.1"/>
    </source>
</evidence>
<keyword evidence="13" id="KW-0407">Ion channel</keyword>
<dbReference type="GO" id="GO:0036444">
    <property type="term" value="P:calcium import into the mitochondrion"/>
    <property type="evidence" value="ECO:0007669"/>
    <property type="project" value="TreeGrafter"/>
</dbReference>
<evidence type="ECO:0000256" key="2">
    <source>
        <dbReference type="ARBA" id="ARBA00005653"/>
    </source>
</evidence>
<keyword evidence="5" id="KW-0107">Calcium channel</keyword>
<evidence type="ECO:0000256" key="14">
    <source>
        <dbReference type="ARBA" id="ARBA00036634"/>
    </source>
</evidence>
<protein>
    <recommendedName>
        <fullName evidence="16">Calcium uniporter protein C-terminal domain-containing protein</fullName>
    </recommendedName>
</protein>
<keyword evidence="11" id="KW-0496">Mitochondrion</keyword>
<evidence type="ECO:0000256" key="6">
    <source>
        <dbReference type="ARBA" id="ARBA00022692"/>
    </source>
</evidence>
<keyword evidence="10" id="KW-0406">Ion transport</keyword>
<keyword evidence="6 15" id="KW-0812">Transmembrane</keyword>
<comment type="subcellular location">
    <subcellularLocation>
        <location evidence="1">Mitochondrion inner membrane</location>
        <topology evidence="1">Multi-pass membrane protein</topology>
    </subcellularLocation>
</comment>
<dbReference type="GO" id="GO:0015292">
    <property type="term" value="F:uniporter activity"/>
    <property type="evidence" value="ECO:0007669"/>
    <property type="project" value="TreeGrafter"/>
</dbReference>
<comment type="caution">
    <text evidence="17">The sequence shown here is derived from an EMBL/GenBank/DDBJ whole genome shotgun (WGS) entry which is preliminary data.</text>
</comment>
<reference evidence="17" key="1">
    <citation type="submission" date="2019-11" db="EMBL/GenBank/DDBJ databases">
        <title>Leishmania tarentolae CDS.</title>
        <authorList>
            <person name="Goto Y."/>
            <person name="Yamagishi J."/>
        </authorList>
    </citation>
    <scope>NUCLEOTIDE SEQUENCE [LARGE SCALE GENOMIC DNA]</scope>
    <source>
        <strain evidence="17">Parrot Tar II</strain>
    </source>
</reference>
<sequence>MVTEAFLRKALFARCAIDLCGKKILRKDALVSLLTRGKLIPAQFQMTGAEAMDYINTLKRSKMIVEVDDYVYTDVKAVADAVHLKSGLPLVLTTSKTFENSYHALSESLAAFHRQGLRATERAVRREKEFWAFTALCSGIQMFVLAYLTFQVYGWDVMEPVTFFVTTATALCSYAFSLYFRTEHTYETVDDSFLPHLLMRELGVLQVDAEKAIRDMKAMQKLQGVISIDDDRVSKLVEAAVQKKSTCTRHS</sequence>
<evidence type="ECO:0000256" key="7">
    <source>
        <dbReference type="ARBA" id="ARBA00022792"/>
    </source>
</evidence>
<organism evidence="17 18">
    <name type="scientific">Leishmania tarentolae</name>
    <name type="common">Sauroleishmania tarentolae</name>
    <dbReference type="NCBI Taxonomy" id="5689"/>
    <lineage>
        <taxon>Eukaryota</taxon>
        <taxon>Discoba</taxon>
        <taxon>Euglenozoa</taxon>
        <taxon>Kinetoplastea</taxon>
        <taxon>Metakinetoplastina</taxon>
        <taxon>Trypanosomatida</taxon>
        <taxon>Trypanosomatidae</taxon>
        <taxon>Leishmaniinae</taxon>
        <taxon>Leishmania</taxon>
        <taxon>lizard Leishmania</taxon>
    </lineage>
</organism>
<dbReference type="PANTHER" id="PTHR13462:SF10">
    <property type="entry name" value="CALCIUM UNIPORTER PROTEIN, MITOCHONDRIAL"/>
    <property type="match status" value="1"/>
</dbReference>
<keyword evidence="9 15" id="KW-1133">Transmembrane helix</keyword>
<dbReference type="EMBL" id="BLBS01000028">
    <property type="protein sequence ID" value="GET88447.1"/>
    <property type="molecule type" value="Genomic_DNA"/>
</dbReference>
<dbReference type="InterPro" id="IPR039055">
    <property type="entry name" value="MCU_fam"/>
</dbReference>
<dbReference type="OrthoDB" id="278338at2759"/>
<dbReference type="GO" id="GO:0051560">
    <property type="term" value="P:mitochondrial calcium ion homeostasis"/>
    <property type="evidence" value="ECO:0007669"/>
    <property type="project" value="InterPro"/>
</dbReference>
<evidence type="ECO:0000256" key="11">
    <source>
        <dbReference type="ARBA" id="ARBA00023128"/>
    </source>
</evidence>